<gene>
    <name evidence="2" type="ORF">V6N12_040065</name>
</gene>
<keyword evidence="3" id="KW-1185">Reference proteome</keyword>
<evidence type="ECO:0000256" key="1">
    <source>
        <dbReference type="SAM" id="Phobius"/>
    </source>
</evidence>
<comment type="caution">
    <text evidence="2">The sequence shown here is derived from an EMBL/GenBank/DDBJ whole genome shotgun (WGS) entry which is preliminary data.</text>
</comment>
<dbReference type="EMBL" id="JBBPBM010000020">
    <property type="protein sequence ID" value="KAK8551422.1"/>
    <property type="molecule type" value="Genomic_DNA"/>
</dbReference>
<protein>
    <submittedName>
        <fullName evidence="2">Uncharacterized protein</fullName>
    </submittedName>
</protein>
<keyword evidence="1" id="KW-1133">Transmembrane helix</keyword>
<feature type="transmembrane region" description="Helical" evidence="1">
    <location>
        <begin position="31"/>
        <end position="51"/>
    </location>
</feature>
<dbReference type="Proteomes" id="UP001472677">
    <property type="component" value="Unassembled WGS sequence"/>
</dbReference>
<evidence type="ECO:0000313" key="3">
    <source>
        <dbReference type="Proteomes" id="UP001472677"/>
    </source>
</evidence>
<accession>A0ABR2E681</accession>
<sequence length="89" mass="10371">MGTRVDSTIRTNRQAFANRGASFSDQFSSSLLWLLPVLPFIHLFSLSIYSARSLDLFFNNHFRIESKINKMPWSFVNRARLVVFFLVIL</sequence>
<reference evidence="2 3" key="1">
    <citation type="journal article" date="2024" name="G3 (Bethesda)">
        <title>Genome assembly of Hibiscus sabdariffa L. provides insights into metabolisms of medicinal natural products.</title>
        <authorList>
            <person name="Kim T."/>
        </authorList>
    </citation>
    <scope>NUCLEOTIDE SEQUENCE [LARGE SCALE GENOMIC DNA]</scope>
    <source>
        <strain evidence="2">TK-2024</strain>
        <tissue evidence="2">Old leaves</tissue>
    </source>
</reference>
<evidence type="ECO:0000313" key="2">
    <source>
        <dbReference type="EMBL" id="KAK8551422.1"/>
    </source>
</evidence>
<proteinExistence type="predicted"/>
<organism evidence="2 3">
    <name type="scientific">Hibiscus sabdariffa</name>
    <name type="common">roselle</name>
    <dbReference type="NCBI Taxonomy" id="183260"/>
    <lineage>
        <taxon>Eukaryota</taxon>
        <taxon>Viridiplantae</taxon>
        <taxon>Streptophyta</taxon>
        <taxon>Embryophyta</taxon>
        <taxon>Tracheophyta</taxon>
        <taxon>Spermatophyta</taxon>
        <taxon>Magnoliopsida</taxon>
        <taxon>eudicotyledons</taxon>
        <taxon>Gunneridae</taxon>
        <taxon>Pentapetalae</taxon>
        <taxon>rosids</taxon>
        <taxon>malvids</taxon>
        <taxon>Malvales</taxon>
        <taxon>Malvaceae</taxon>
        <taxon>Malvoideae</taxon>
        <taxon>Hibiscus</taxon>
    </lineage>
</organism>
<name>A0ABR2E681_9ROSI</name>
<keyword evidence="1" id="KW-0812">Transmembrane</keyword>
<keyword evidence="1" id="KW-0472">Membrane</keyword>